<dbReference type="RefSeq" id="WP_194263433.1">
    <property type="nucleotide sequence ID" value="NZ_JABCQH010000020.1"/>
</dbReference>
<reference evidence="1" key="2">
    <citation type="submission" date="2020-11" db="EMBL/GenBank/DDBJ databases">
        <title>Description of novel Gluconobacter species.</title>
        <authorList>
            <person name="Cleenwerck I."/>
            <person name="Cnockaert M."/>
            <person name="Borremans W."/>
            <person name="Wieme A.D."/>
            <person name="De Vuyst L."/>
            <person name="Vandamme P."/>
        </authorList>
    </citation>
    <scope>NUCLEOTIDE SEQUENCE</scope>
    <source>
        <strain evidence="1">LMG 1745</strain>
    </source>
</reference>
<organism evidence="1 2">
    <name type="scientific">Gluconobacter cadivus</name>
    <dbReference type="NCBI Taxonomy" id="2728101"/>
    <lineage>
        <taxon>Bacteria</taxon>
        <taxon>Pseudomonadati</taxon>
        <taxon>Pseudomonadota</taxon>
        <taxon>Alphaproteobacteria</taxon>
        <taxon>Acetobacterales</taxon>
        <taxon>Acetobacteraceae</taxon>
        <taxon>Gluconobacter</taxon>
    </lineage>
</organism>
<name>A0ABR9YYR3_9PROT</name>
<comment type="caution">
    <text evidence="1">The sequence shown here is derived from an EMBL/GenBank/DDBJ whole genome shotgun (WGS) entry which is preliminary data.</text>
</comment>
<accession>A0ABR9YYR3</accession>
<gene>
    <name evidence="1" type="ORF">HKD19_14215</name>
</gene>
<sequence>MTTVHNLTPSPLRTVTLQSCTGLFAQVMWTPKASADCLDYVLDFSALLAGTGDTLTAIRSAVVTTATGGAYDLKVMWSAVAGTLVVAFLASGQPNTAQKVLFEITTQQGRVYSVMAVLQITALTVATAPPSDFPADTLTNGKVLIAGIEALPAGYSSNGRVVMATEDAAPVGTPSFESVTAGTYAGDGSGLEVTSGSKAQTIGQWIAAWSSGGTQGVGIRSINVMQGAVTAGQPSTVTLTATLTDGTTTAPVTFEAPAGAAGATGPQGAPGTAGSDANVTAATVNAALGYTAANGANYFPLSIDNTKDASGNFHLPAIVATNQSFDNDGGLYTLGFADGPVIKVRIDKGYFGTNFFILKSMTSQPLGLILSNQDGSAASIAAYKCPDGSGSTQSNAYNVDGRSGSGTIGAFLWTNQDDPKGRYWMLQAFTNTSGDFYPDLKLFAGTSDRSAWQKTPLLAFSGPDNRATFAVEPLVLQTFTFATLPPSPAAWQRALVTDKAIGSGAQGVMAMWNPNTKSWTGLNGETLV</sequence>
<proteinExistence type="predicted"/>
<keyword evidence="2" id="KW-1185">Reference proteome</keyword>
<reference evidence="1" key="1">
    <citation type="submission" date="2020-04" db="EMBL/GenBank/DDBJ databases">
        <authorList>
            <person name="Sombolestani A."/>
        </authorList>
    </citation>
    <scope>NUCLEOTIDE SEQUENCE</scope>
    <source>
        <strain evidence="1">LMG 1745</strain>
    </source>
</reference>
<evidence type="ECO:0000313" key="2">
    <source>
        <dbReference type="Proteomes" id="UP000662701"/>
    </source>
</evidence>
<dbReference type="Proteomes" id="UP000662701">
    <property type="component" value="Unassembled WGS sequence"/>
</dbReference>
<evidence type="ECO:0000313" key="1">
    <source>
        <dbReference type="EMBL" id="MBF0889692.1"/>
    </source>
</evidence>
<dbReference type="EMBL" id="JABCQH010000020">
    <property type="protein sequence ID" value="MBF0889692.1"/>
    <property type="molecule type" value="Genomic_DNA"/>
</dbReference>
<dbReference type="Pfam" id="PF23148">
    <property type="entry name" value="Gp77"/>
    <property type="match status" value="1"/>
</dbReference>
<dbReference type="InterPro" id="IPR056928">
    <property type="entry name" value="Gp77-like"/>
</dbReference>
<protein>
    <submittedName>
        <fullName evidence="1">Uncharacterized protein</fullName>
    </submittedName>
</protein>